<organism evidence="1 2">
    <name type="scientific">Steinernema hermaphroditum</name>
    <dbReference type="NCBI Taxonomy" id="289476"/>
    <lineage>
        <taxon>Eukaryota</taxon>
        <taxon>Metazoa</taxon>
        <taxon>Ecdysozoa</taxon>
        <taxon>Nematoda</taxon>
        <taxon>Chromadorea</taxon>
        <taxon>Rhabditida</taxon>
        <taxon>Tylenchina</taxon>
        <taxon>Panagrolaimomorpha</taxon>
        <taxon>Strongyloidoidea</taxon>
        <taxon>Steinernematidae</taxon>
        <taxon>Steinernema</taxon>
    </lineage>
</organism>
<dbReference type="EMBL" id="JAUCMV010000003">
    <property type="protein sequence ID" value="KAK0408978.1"/>
    <property type="molecule type" value="Genomic_DNA"/>
</dbReference>
<gene>
    <name evidence="1" type="ORF">QR680_004270</name>
</gene>
<protein>
    <submittedName>
        <fullName evidence="1">Uncharacterized protein</fullName>
    </submittedName>
</protein>
<evidence type="ECO:0000313" key="1">
    <source>
        <dbReference type="EMBL" id="KAK0408978.1"/>
    </source>
</evidence>
<dbReference type="Proteomes" id="UP001175271">
    <property type="component" value="Unassembled WGS sequence"/>
</dbReference>
<name>A0AA39LTF8_9BILA</name>
<keyword evidence="2" id="KW-1185">Reference proteome</keyword>
<accession>A0AA39LTF8</accession>
<proteinExistence type="predicted"/>
<sequence length="147" mass="16439">MQFKHKPLSIAGMMLESKCPSRSDLFAIFRGQANIADSRGNGIAKSKRDAIHSVPRSVCERLFLAVVAETRIAPDSHRTWNTREPWFHGLTKKTVINARQHPYLPPPRVSAAVALTDNETFKGTPAGLAHYYLSELYQFLGENVCCL</sequence>
<reference evidence="1" key="1">
    <citation type="submission" date="2023-06" db="EMBL/GenBank/DDBJ databases">
        <title>Genomic analysis of the entomopathogenic nematode Steinernema hermaphroditum.</title>
        <authorList>
            <person name="Schwarz E.M."/>
            <person name="Heppert J.K."/>
            <person name="Baniya A."/>
            <person name="Schwartz H.T."/>
            <person name="Tan C.-H."/>
            <person name="Antoshechkin I."/>
            <person name="Sternberg P.W."/>
            <person name="Goodrich-Blair H."/>
            <person name="Dillman A.R."/>
        </authorList>
    </citation>
    <scope>NUCLEOTIDE SEQUENCE</scope>
    <source>
        <strain evidence="1">PS9179</strain>
        <tissue evidence="1">Whole animal</tissue>
    </source>
</reference>
<dbReference type="AlphaFoldDB" id="A0AA39LTF8"/>
<evidence type="ECO:0000313" key="2">
    <source>
        <dbReference type="Proteomes" id="UP001175271"/>
    </source>
</evidence>
<comment type="caution">
    <text evidence="1">The sequence shown here is derived from an EMBL/GenBank/DDBJ whole genome shotgun (WGS) entry which is preliminary data.</text>
</comment>